<accession>A0A450USV4</accession>
<organism evidence="5">
    <name type="scientific">Candidatus Kentrum eta</name>
    <dbReference type="NCBI Taxonomy" id="2126337"/>
    <lineage>
        <taxon>Bacteria</taxon>
        <taxon>Pseudomonadati</taxon>
        <taxon>Pseudomonadota</taxon>
        <taxon>Gammaproteobacteria</taxon>
        <taxon>Candidatus Kentrum</taxon>
    </lineage>
</organism>
<gene>
    <name evidence="5" type="ORF">BECKH772A_GA0070896_100893</name>
    <name evidence="6" type="ORF">BECKH772B_GA0070898_100913</name>
    <name evidence="7" type="ORF">BECKH772C_GA0070978_100883</name>
</gene>
<evidence type="ECO:0000313" key="6">
    <source>
        <dbReference type="EMBL" id="VFJ96403.1"/>
    </source>
</evidence>
<dbReference type="EMBL" id="CAADFG010000089">
    <property type="protein sequence ID" value="VFJ95599.1"/>
    <property type="molecule type" value="Genomic_DNA"/>
</dbReference>
<dbReference type="SFLD" id="SFLDG01135">
    <property type="entry name" value="C1.5.6:_HAD__Beta-PGM__Phospha"/>
    <property type="match status" value="1"/>
</dbReference>
<name>A0A450USV4_9GAMM</name>
<evidence type="ECO:0000256" key="4">
    <source>
        <dbReference type="ARBA" id="ARBA00023277"/>
    </source>
</evidence>
<dbReference type="InterPro" id="IPR023198">
    <property type="entry name" value="PGP-like_dom2"/>
</dbReference>
<dbReference type="PANTHER" id="PTHR43434:SF23">
    <property type="entry name" value="PHOSPHOGLYCOLATE PHOSPHATASE"/>
    <property type="match status" value="1"/>
</dbReference>
<evidence type="ECO:0000313" key="7">
    <source>
        <dbReference type="EMBL" id="VFK02335.1"/>
    </source>
</evidence>
<dbReference type="SFLD" id="SFLDS00003">
    <property type="entry name" value="Haloacid_Dehalogenase"/>
    <property type="match status" value="1"/>
</dbReference>
<dbReference type="Gene3D" id="3.40.50.1000">
    <property type="entry name" value="HAD superfamily/HAD-like"/>
    <property type="match status" value="1"/>
</dbReference>
<dbReference type="InterPro" id="IPR050155">
    <property type="entry name" value="HAD-like_hydrolase_sf"/>
</dbReference>
<dbReference type="EMBL" id="CAADFI010000091">
    <property type="protein sequence ID" value="VFJ96403.1"/>
    <property type="molecule type" value="Genomic_DNA"/>
</dbReference>
<evidence type="ECO:0000256" key="1">
    <source>
        <dbReference type="ARBA" id="ARBA00022723"/>
    </source>
</evidence>
<evidence type="ECO:0000256" key="2">
    <source>
        <dbReference type="ARBA" id="ARBA00022801"/>
    </source>
</evidence>
<dbReference type="GO" id="GO:0008967">
    <property type="term" value="F:phosphoglycolate phosphatase activity"/>
    <property type="evidence" value="ECO:0007669"/>
    <property type="project" value="TreeGrafter"/>
</dbReference>
<dbReference type="InterPro" id="IPR023214">
    <property type="entry name" value="HAD_sf"/>
</dbReference>
<keyword evidence="3" id="KW-0460">Magnesium</keyword>
<keyword evidence="2" id="KW-0378">Hydrolase</keyword>
<evidence type="ECO:0000313" key="5">
    <source>
        <dbReference type="EMBL" id="VFJ95599.1"/>
    </source>
</evidence>
<reference evidence="5" key="1">
    <citation type="submission" date="2019-02" db="EMBL/GenBank/DDBJ databases">
        <authorList>
            <person name="Gruber-Vodicka R. H."/>
            <person name="Seah K. B. B."/>
        </authorList>
    </citation>
    <scope>NUCLEOTIDE SEQUENCE</scope>
    <source>
        <strain evidence="7">BECK_SA2B12</strain>
        <strain evidence="5">BECK_SA2B15</strain>
        <strain evidence="6">BECK_SA2B20</strain>
    </source>
</reference>
<dbReference type="GO" id="GO:0046872">
    <property type="term" value="F:metal ion binding"/>
    <property type="evidence" value="ECO:0007669"/>
    <property type="project" value="UniProtKB-KW"/>
</dbReference>
<dbReference type="NCBIfam" id="TIGR01509">
    <property type="entry name" value="HAD-SF-IA-v3"/>
    <property type="match status" value="1"/>
</dbReference>
<dbReference type="NCBIfam" id="TIGR01549">
    <property type="entry name" value="HAD-SF-IA-v1"/>
    <property type="match status" value="1"/>
</dbReference>
<dbReference type="SFLD" id="SFLDG01129">
    <property type="entry name" value="C1.5:_HAD__Beta-PGM__Phosphata"/>
    <property type="match status" value="1"/>
</dbReference>
<protein>
    <submittedName>
        <fullName evidence="5">Phosphoglycolate phosphatase</fullName>
    </submittedName>
</protein>
<dbReference type="InterPro" id="IPR036412">
    <property type="entry name" value="HAD-like_sf"/>
</dbReference>
<dbReference type="SUPFAM" id="SSF56784">
    <property type="entry name" value="HAD-like"/>
    <property type="match status" value="1"/>
</dbReference>
<dbReference type="PANTHER" id="PTHR43434">
    <property type="entry name" value="PHOSPHOGLYCOLATE PHOSPHATASE"/>
    <property type="match status" value="1"/>
</dbReference>
<dbReference type="Gene3D" id="1.10.150.240">
    <property type="entry name" value="Putative phosphatase, domain 2"/>
    <property type="match status" value="1"/>
</dbReference>
<sequence>MLHAILFDLDGTLVDTAPDLLFALNRVIREEGGRALSLDELRLFISQGSRAMLQRGFGIDLEAPGFGRLIERFLEVYRANIATHTRLFPGMEDVLAHLETRSIAWGIVTNKSGWLTEPLIAALGIAHRAACIVSGDTTERLKPHPDSLLFACSRIGVIPSHCLYIGDAEKDIEAGRRAGMHTAVALFGYIASDERPEAWGADCLLSSPRTLVDWLIDFQ</sequence>
<dbReference type="GO" id="GO:0006281">
    <property type="term" value="P:DNA repair"/>
    <property type="evidence" value="ECO:0007669"/>
    <property type="project" value="TreeGrafter"/>
</dbReference>
<dbReference type="EMBL" id="CAADFJ010000088">
    <property type="protein sequence ID" value="VFK02335.1"/>
    <property type="molecule type" value="Genomic_DNA"/>
</dbReference>
<keyword evidence="4" id="KW-0119">Carbohydrate metabolism</keyword>
<dbReference type="PRINTS" id="PR00413">
    <property type="entry name" value="HADHALOGNASE"/>
</dbReference>
<evidence type="ECO:0000256" key="3">
    <source>
        <dbReference type="ARBA" id="ARBA00022842"/>
    </source>
</evidence>
<dbReference type="Pfam" id="PF13419">
    <property type="entry name" value="HAD_2"/>
    <property type="match status" value="1"/>
</dbReference>
<proteinExistence type="predicted"/>
<keyword evidence="1" id="KW-0479">Metal-binding</keyword>
<dbReference type="GO" id="GO:0005829">
    <property type="term" value="C:cytosol"/>
    <property type="evidence" value="ECO:0007669"/>
    <property type="project" value="TreeGrafter"/>
</dbReference>
<dbReference type="InterPro" id="IPR041492">
    <property type="entry name" value="HAD_2"/>
</dbReference>
<dbReference type="AlphaFoldDB" id="A0A450USV4"/>
<dbReference type="InterPro" id="IPR006439">
    <property type="entry name" value="HAD-SF_hydro_IA"/>
</dbReference>